<gene>
    <name evidence="2" type="ORF">TIFTF001_017093</name>
</gene>
<evidence type="ECO:0000313" key="3">
    <source>
        <dbReference type="Proteomes" id="UP001187192"/>
    </source>
</evidence>
<sequence>MADLLHTGSKQHRKQTTVTEGKRSATAVRERSERGRKKGSGGLKLVVGDGRSARRRLVSQALRRIGDREGRRNGGPRRSLELQASSG</sequence>
<reference evidence="2" key="1">
    <citation type="submission" date="2023-07" db="EMBL/GenBank/DDBJ databases">
        <title>draft genome sequence of fig (Ficus carica).</title>
        <authorList>
            <person name="Takahashi T."/>
            <person name="Nishimura K."/>
        </authorList>
    </citation>
    <scope>NUCLEOTIDE SEQUENCE</scope>
</reference>
<feature type="region of interest" description="Disordered" evidence="1">
    <location>
        <begin position="62"/>
        <end position="87"/>
    </location>
</feature>
<comment type="caution">
    <text evidence="2">The sequence shown here is derived from an EMBL/GenBank/DDBJ whole genome shotgun (WGS) entry which is preliminary data.</text>
</comment>
<keyword evidence="3" id="KW-1185">Reference proteome</keyword>
<feature type="region of interest" description="Disordered" evidence="1">
    <location>
        <begin position="1"/>
        <end position="46"/>
    </location>
</feature>
<feature type="compositionally biased region" description="Basic and acidic residues" evidence="1">
    <location>
        <begin position="20"/>
        <end position="33"/>
    </location>
</feature>
<proteinExistence type="predicted"/>
<evidence type="ECO:0000313" key="2">
    <source>
        <dbReference type="EMBL" id="GMN47919.1"/>
    </source>
</evidence>
<dbReference type="AlphaFoldDB" id="A0AA88DIZ0"/>
<organism evidence="2 3">
    <name type="scientific">Ficus carica</name>
    <name type="common">Common fig</name>
    <dbReference type="NCBI Taxonomy" id="3494"/>
    <lineage>
        <taxon>Eukaryota</taxon>
        <taxon>Viridiplantae</taxon>
        <taxon>Streptophyta</taxon>
        <taxon>Embryophyta</taxon>
        <taxon>Tracheophyta</taxon>
        <taxon>Spermatophyta</taxon>
        <taxon>Magnoliopsida</taxon>
        <taxon>eudicotyledons</taxon>
        <taxon>Gunneridae</taxon>
        <taxon>Pentapetalae</taxon>
        <taxon>rosids</taxon>
        <taxon>fabids</taxon>
        <taxon>Rosales</taxon>
        <taxon>Moraceae</taxon>
        <taxon>Ficeae</taxon>
        <taxon>Ficus</taxon>
    </lineage>
</organism>
<dbReference type="Proteomes" id="UP001187192">
    <property type="component" value="Unassembled WGS sequence"/>
</dbReference>
<name>A0AA88DIZ0_FICCA</name>
<accession>A0AA88DIZ0</accession>
<protein>
    <submittedName>
        <fullName evidence="2">Uncharacterized protein</fullName>
    </submittedName>
</protein>
<dbReference type="EMBL" id="BTGU01000026">
    <property type="protein sequence ID" value="GMN47919.1"/>
    <property type="molecule type" value="Genomic_DNA"/>
</dbReference>
<dbReference type="Gramene" id="FCD_00024040-RA">
    <property type="protein sequence ID" value="FCD_00024040-RA:cds"/>
    <property type="gene ID" value="FCD_00024040"/>
</dbReference>
<evidence type="ECO:0000256" key="1">
    <source>
        <dbReference type="SAM" id="MobiDB-lite"/>
    </source>
</evidence>